<feature type="compositionally biased region" description="Basic and acidic residues" evidence="7">
    <location>
        <begin position="1452"/>
        <end position="1463"/>
    </location>
</feature>
<evidence type="ECO:0000313" key="11">
    <source>
        <dbReference type="EMBL" id="CAK9079022.1"/>
    </source>
</evidence>
<feature type="repeat" description="RCC1" evidence="6">
    <location>
        <begin position="114"/>
        <end position="175"/>
    </location>
</feature>
<feature type="compositionally biased region" description="Polar residues" evidence="7">
    <location>
        <begin position="1049"/>
        <end position="1060"/>
    </location>
</feature>
<keyword evidence="4" id="KW-0276">Fatty acid metabolism</keyword>
<comment type="caution">
    <text evidence="11">The sequence shown here is derived from an EMBL/GenBank/DDBJ whole genome shotgun (WGS) entry which is preliminary data.</text>
</comment>
<dbReference type="InterPro" id="IPR058923">
    <property type="entry name" value="RCC1-like_dom"/>
</dbReference>
<dbReference type="NCBIfam" id="NF006020">
    <property type="entry name" value="PRK08162.1"/>
    <property type="match status" value="1"/>
</dbReference>
<dbReference type="Pfam" id="PF25390">
    <property type="entry name" value="WD40_RLD"/>
    <property type="match status" value="1"/>
</dbReference>
<feature type="repeat" description="RCC1" evidence="6">
    <location>
        <begin position="176"/>
        <end position="235"/>
    </location>
</feature>
<feature type="domain" description="AMP-binding enzyme C-terminal" evidence="9">
    <location>
        <begin position="755"/>
        <end position="795"/>
    </location>
</feature>
<dbReference type="InterPro" id="IPR000408">
    <property type="entry name" value="Reg_chr_condens"/>
</dbReference>
<dbReference type="Gene3D" id="2.130.10.30">
    <property type="entry name" value="Regulator of chromosome condensation 1/beta-lactamase-inhibitor protein II"/>
    <property type="match status" value="1"/>
</dbReference>
<evidence type="ECO:0000256" key="7">
    <source>
        <dbReference type="SAM" id="MobiDB-lite"/>
    </source>
</evidence>
<dbReference type="Proteomes" id="UP001642484">
    <property type="component" value="Unassembled WGS sequence"/>
</dbReference>
<gene>
    <name evidence="11" type="ORF">CCMP2556_LOCUS38945</name>
</gene>
<feature type="region of interest" description="Disordered" evidence="7">
    <location>
        <begin position="1434"/>
        <end position="1463"/>
    </location>
</feature>
<comment type="similarity">
    <text evidence="1">Belongs to the ATP-dependent AMP-binding enzyme family.</text>
</comment>
<feature type="repeat" description="RCC1" evidence="6">
    <location>
        <begin position="236"/>
        <end position="290"/>
    </location>
</feature>
<evidence type="ECO:0000256" key="3">
    <source>
        <dbReference type="ARBA" id="ARBA00022737"/>
    </source>
</evidence>
<feature type="domain" description="RCC1-like" evidence="10">
    <location>
        <begin position="23"/>
        <end position="292"/>
    </location>
</feature>
<keyword evidence="2" id="KW-0436">Ligase</keyword>
<dbReference type="SUPFAM" id="SSF50985">
    <property type="entry name" value="RCC1/BLIP-II"/>
    <property type="match status" value="1"/>
</dbReference>
<dbReference type="Gene3D" id="3.30.300.30">
    <property type="match status" value="1"/>
</dbReference>
<feature type="compositionally biased region" description="Basic and acidic residues" evidence="7">
    <location>
        <begin position="1064"/>
        <end position="1079"/>
    </location>
</feature>
<evidence type="ECO:0000259" key="8">
    <source>
        <dbReference type="Pfam" id="PF00501"/>
    </source>
</evidence>
<dbReference type="PANTHER" id="PTHR43859">
    <property type="entry name" value="ACYL-ACTIVATING ENZYME"/>
    <property type="match status" value="1"/>
</dbReference>
<name>A0ABP0PUL8_9DINO</name>
<keyword evidence="12" id="KW-1185">Reference proteome</keyword>
<feature type="region of interest" description="Disordered" evidence="7">
    <location>
        <begin position="1049"/>
        <end position="1121"/>
    </location>
</feature>
<dbReference type="Pfam" id="PF00501">
    <property type="entry name" value="AMP-binding"/>
    <property type="match status" value="1"/>
</dbReference>
<feature type="domain" description="AMP-dependent synthetase/ligase" evidence="8">
    <location>
        <begin position="318"/>
        <end position="705"/>
    </location>
</feature>
<evidence type="ECO:0000256" key="1">
    <source>
        <dbReference type="ARBA" id="ARBA00006432"/>
    </source>
</evidence>
<feature type="repeat" description="RCC1" evidence="6">
    <location>
        <begin position="52"/>
        <end position="113"/>
    </location>
</feature>
<dbReference type="InterPro" id="IPR009091">
    <property type="entry name" value="RCC1/BLIP-II"/>
</dbReference>
<dbReference type="InterPro" id="IPR025110">
    <property type="entry name" value="AMP-bd_C"/>
</dbReference>
<evidence type="ECO:0000259" key="9">
    <source>
        <dbReference type="Pfam" id="PF13193"/>
    </source>
</evidence>
<dbReference type="Gene3D" id="3.40.50.12780">
    <property type="entry name" value="N-terminal domain of ligase-like"/>
    <property type="match status" value="1"/>
</dbReference>
<proteinExistence type="inferred from homology"/>
<dbReference type="InterPro" id="IPR000873">
    <property type="entry name" value="AMP-dep_synth/lig_dom"/>
</dbReference>
<reference evidence="11 12" key="1">
    <citation type="submission" date="2024-02" db="EMBL/GenBank/DDBJ databases">
        <authorList>
            <person name="Chen Y."/>
            <person name="Shah S."/>
            <person name="Dougan E. K."/>
            <person name="Thang M."/>
            <person name="Chan C."/>
        </authorList>
    </citation>
    <scope>NUCLEOTIDE SEQUENCE [LARGE SCALE GENOMIC DNA]</scope>
</reference>
<feature type="region of interest" description="Disordered" evidence="7">
    <location>
        <begin position="1158"/>
        <end position="1178"/>
    </location>
</feature>
<evidence type="ECO:0000313" key="12">
    <source>
        <dbReference type="Proteomes" id="UP001642484"/>
    </source>
</evidence>
<dbReference type="PANTHER" id="PTHR43859:SF4">
    <property type="entry name" value="BUTANOATE--COA LIGASE AAE1-RELATED"/>
    <property type="match status" value="1"/>
</dbReference>
<dbReference type="InterPro" id="IPR045851">
    <property type="entry name" value="AMP-bd_C_sf"/>
</dbReference>
<dbReference type="PRINTS" id="PR00633">
    <property type="entry name" value="RCCNDNSATION"/>
</dbReference>
<dbReference type="Pfam" id="PF13193">
    <property type="entry name" value="AMP-binding_C"/>
    <property type="match status" value="1"/>
</dbReference>
<organism evidence="11 12">
    <name type="scientific">Durusdinium trenchii</name>
    <dbReference type="NCBI Taxonomy" id="1381693"/>
    <lineage>
        <taxon>Eukaryota</taxon>
        <taxon>Sar</taxon>
        <taxon>Alveolata</taxon>
        <taxon>Dinophyceae</taxon>
        <taxon>Suessiales</taxon>
        <taxon>Symbiodiniaceae</taxon>
        <taxon>Durusdinium</taxon>
    </lineage>
</organism>
<feature type="compositionally biased region" description="Basic and acidic residues" evidence="7">
    <location>
        <begin position="1216"/>
        <end position="1230"/>
    </location>
</feature>
<dbReference type="EMBL" id="CAXAMN010023607">
    <property type="protein sequence ID" value="CAK9079022.1"/>
    <property type="molecule type" value="Genomic_DNA"/>
</dbReference>
<dbReference type="InterPro" id="IPR042099">
    <property type="entry name" value="ANL_N_sf"/>
</dbReference>
<evidence type="ECO:0000256" key="4">
    <source>
        <dbReference type="ARBA" id="ARBA00022832"/>
    </source>
</evidence>
<accession>A0ABP0PUL8</accession>
<feature type="repeat" description="RCC1" evidence="6">
    <location>
        <begin position="1"/>
        <end position="51"/>
    </location>
</feature>
<dbReference type="SUPFAM" id="SSF56801">
    <property type="entry name" value="Acetyl-CoA synthetase-like"/>
    <property type="match status" value="1"/>
</dbReference>
<sequence>MSNLNQIDWFDPFEVEGYPYQPVPLLVSSLQDVCIVQIACGDAHTVALSREGLLYSWGGGGCGQLGHSETSKMPKDEDGCPYQLTPRVVEHLRPHVVSSVACGKAHTIAVSQRGRMFTWGAGACGQLGHPDTSSFPSDEDGYPFQPVPREVDHLKDFKVIATACGDVHTLALTDDGYVYSFGGGSYGQLGVKDVLAMPVDADNCPYMPTPQLVFGLEGIVRLACGDSHSLTIDRDGRLYCWGANSCGQLGIMNPDDPRIRKDPDGIPHLPTPAIVEALADQRIVDIACGEVSSRDGHLMCRNTNTSANFVALTPLYFLERAAEVFPDRLAIIHGPVRTKRGGSGRTWSEVYARSRQLCSALKKRGIGRGDVVSVLLNNSPEHIEAHFGIPMTGAVLNPLNYRLDSRTLNFMLSHAEGKILIVDREYSKLVKGVLEAWPPEKRPFVVDVDDPQCKENGPLIGAMNYEQLLAEGDPLAPWEPPADEWDTLSLCYTSGTTADPKGVLLHHRGAYLKSVHLIVKWPLHRHSVYLWTVPIFHLNGWFFPYAVAAVAGVNVCLRKVVANDIFAAVKEHKVTHICGAPIVMSTMLQYSGSKNWDQELKFMTSAAAPPAPVLARMADYGIEVSHVYGLTEAYGTGVMCEEWKDEWNAKTLDEKAALLARQGVRCLELEYLEVIDPTTRKPVPRDGQTIGEIVMSGNTIMKGYFKNPEATAKEFKGGVFNTGDLGVRYPDGYIQLKDRSKDIIISGGENISSLEVESIMMKHEKIAEVAVVARPDEKWGETPVAWIVCRDGQTLTDEACGCSAPELMVLPISEILIWDSTTTTGGWKFADSWCEAVALLRLQNLSGPACMLICILVARYMVPRTFVFESLEGVKTLDDPNGQDPEAGRPGRAPVVLRQKAKDLDKKSFTIVSADDVLVIGTPDKIFTSQRDHLNLQLLKGTRQVVKGCQWIVMAIPTSLKLSEARSVEGGVRWSAEAEGASTPGRPDHRTWWRKSDISRKFLRRLKSCKRLTRKTKDRVKVRKQLLEKHHSKPRYVIPLLSAMTWKNKGQNSGRWSNWSGDWKTTDKSDKKKKEEPQGKGKANAGQVTILAYDDRRVVVPEGGGNGGSSSASSSGLQEENRRLKEAFRSILDGTADEKTEDEVRGLIATDPREALRQQQKELNKQKKALTKAEKVRATMEEKSAKWARWKTGYMKGLEMEEQRYKEEMKELEAELKEVEKEKEKEKDGTMDLDSDGHEDDYKRSVDDELKTFRQQMVQMSSYVQLMEQRNQDLTTQMQQLITAVRDVKPTELTRESPQVVKPPTMARLDGEDSQDEAKGEKRSRSRSRTPRAFELELPSHLAPEAEGFLPLIQGMAEETQDQMLAILKAEPENFQNSEQVKQLIHVMTVQQCAAQIEVKEGGSDSSDPVLQMKANQINVLKPFGMPRERKAVKRGALPLPAPNRSVTPKNGTERAKELNGMS</sequence>
<feature type="region of interest" description="Disordered" evidence="7">
    <location>
        <begin position="1289"/>
        <end position="1332"/>
    </location>
</feature>
<dbReference type="PROSITE" id="PS00626">
    <property type="entry name" value="RCC1_2"/>
    <property type="match status" value="1"/>
</dbReference>
<evidence type="ECO:0000256" key="6">
    <source>
        <dbReference type="PROSITE-ProRule" id="PRU00235"/>
    </source>
</evidence>
<keyword evidence="5" id="KW-0443">Lipid metabolism</keyword>
<dbReference type="PROSITE" id="PS50012">
    <property type="entry name" value="RCC1_3"/>
    <property type="match status" value="5"/>
</dbReference>
<keyword evidence="3" id="KW-0677">Repeat</keyword>
<feature type="region of interest" description="Disordered" evidence="7">
    <location>
        <begin position="1216"/>
        <end position="1246"/>
    </location>
</feature>
<evidence type="ECO:0000256" key="5">
    <source>
        <dbReference type="ARBA" id="ARBA00023098"/>
    </source>
</evidence>
<evidence type="ECO:0000256" key="2">
    <source>
        <dbReference type="ARBA" id="ARBA00022598"/>
    </source>
</evidence>
<evidence type="ECO:0000259" key="10">
    <source>
        <dbReference type="Pfam" id="PF25390"/>
    </source>
</evidence>
<protein>
    <submittedName>
        <fullName evidence="11">Uncharacterized protein</fullName>
    </submittedName>
</protein>